<dbReference type="InterPro" id="IPR010126">
    <property type="entry name" value="Esterase_phb"/>
</dbReference>
<comment type="caution">
    <text evidence="5">The sequence shown here is derived from an EMBL/GenBank/DDBJ whole genome shotgun (WGS) entry which is preliminary data.</text>
</comment>
<dbReference type="GO" id="GO:0052689">
    <property type="term" value="F:carboxylic ester hydrolase activity"/>
    <property type="evidence" value="ECO:0007669"/>
    <property type="project" value="UniProtKB-KW"/>
</dbReference>
<keyword evidence="6" id="KW-1185">Reference proteome</keyword>
<dbReference type="PANTHER" id="PTHR43037">
    <property type="entry name" value="UNNAMED PRODUCT-RELATED"/>
    <property type="match status" value="1"/>
</dbReference>
<dbReference type="PANTHER" id="PTHR43037:SF5">
    <property type="entry name" value="FERULOYL ESTERASE"/>
    <property type="match status" value="1"/>
</dbReference>
<evidence type="ECO:0000256" key="2">
    <source>
        <dbReference type="ARBA" id="ARBA00022729"/>
    </source>
</evidence>
<dbReference type="Pfam" id="PF10503">
    <property type="entry name" value="Esterase_PHB"/>
    <property type="match status" value="1"/>
</dbReference>
<keyword evidence="2 4" id="KW-0732">Signal</keyword>
<dbReference type="InterPro" id="IPR050955">
    <property type="entry name" value="Plant_Biomass_Hydrol_Est"/>
</dbReference>
<accession>A0A9P4VR46</accession>
<evidence type="ECO:0000313" key="6">
    <source>
        <dbReference type="Proteomes" id="UP000799429"/>
    </source>
</evidence>
<keyword evidence="3 4" id="KW-0378">Hydrolase</keyword>
<dbReference type="OrthoDB" id="2425929at2759"/>
<keyword evidence="4" id="KW-0964">Secreted</keyword>
<keyword evidence="4" id="KW-0624">Polysaccharide degradation</keyword>
<proteinExistence type="inferred from homology"/>
<evidence type="ECO:0000256" key="4">
    <source>
        <dbReference type="RuleBase" id="RU367147"/>
    </source>
</evidence>
<dbReference type="AlphaFoldDB" id="A0A9P4VR46"/>
<dbReference type="GO" id="GO:0045493">
    <property type="term" value="P:xylan catabolic process"/>
    <property type="evidence" value="ECO:0007669"/>
    <property type="project" value="UniProtKB-UniRule"/>
</dbReference>
<dbReference type="Gene3D" id="3.40.50.1820">
    <property type="entry name" value="alpha/beta hydrolase"/>
    <property type="match status" value="1"/>
</dbReference>
<feature type="chain" id="PRO_5040527862" description="Carboxylic ester hydrolase" evidence="4">
    <location>
        <begin position="20"/>
        <end position="316"/>
    </location>
</feature>
<dbReference type="NCBIfam" id="TIGR01840">
    <property type="entry name" value="esterase_phb"/>
    <property type="match status" value="1"/>
</dbReference>
<evidence type="ECO:0000256" key="3">
    <source>
        <dbReference type="ARBA" id="ARBA00022801"/>
    </source>
</evidence>
<dbReference type="SUPFAM" id="SSF53474">
    <property type="entry name" value="alpha/beta-Hydrolases"/>
    <property type="match status" value="2"/>
</dbReference>
<gene>
    <name evidence="5" type="ORF">M501DRAFT_1022517</name>
</gene>
<protein>
    <recommendedName>
        <fullName evidence="4">Carboxylic ester hydrolase</fullName>
        <ecNumber evidence="4">3.1.1.-</ecNumber>
    </recommendedName>
</protein>
<dbReference type="EMBL" id="MU006090">
    <property type="protein sequence ID" value="KAF2842561.1"/>
    <property type="molecule type" value="Genomic_DNA"/>
</dbReference>
<dbReference type="Proteomes" id="UP000799429">
    <property type="component" value="Unassembled WGS sequence"/>
</dbReference>
<evidence type="ECO:0000256" key="1">
    <source>
        <dbReference type="ARBA" id="ARBA00022487"/>
    </source>
</evidence>
<comment type="subcellular location">
    <subcellularLocation>
        <location evidence="4">Secreted</location>
    </subcellularLocation>
</comment>
<reference evidence="5" key="1">
    <citation type="journal article" date="2020" name="Stud. Mycol.">
        <title>101 Dothideomycetes genomes: a test case for predicting lifestyles and emergence of pathogens.</title>
        <authorList>
            <person name="Haridas S."/>
            <person name="Albert R."/>
            <person name="Binder M."/>
            <person name="Bloem J."/>
            <person name="Labutti K."/>
            <person name="Salamov A."/>
            <person name="Andreopoulos B."/>
            <person name="Baker S."/>
            <person name="Barry K."/>
            <person name="Bills G."/>
            <person name="Bluhm B."/>
            <person name="Cannon C."/>
            <person name="Castanera R."/>
            <person name="Culley D."/>
            <person name="Daum C."/>
            <person name="Ezra D."/>
            <person name="Gonzalez J."/>
            <person name="Henrissat B."/>
            <person name="Kuo A."/>
            <person name="Liang C."/>
            <person name="Lipzen A."/>
            <person name="Lutzoni F."/>
            <person name="Magnuson J."/>
            <person name="Mondo S."/>
            <person name="Nolan M."/>
            <person name="Ohm R."/>
            <person name="Pangilinan J."/>
            <person name="Park H.-J."/>
            <person name="Ramirez L."/>
            <person name="Alfaro M."/>
            <person name="Sun H."/>
            <person name="Tritt A."/>
            <person name="Yoshinaga Y."/>
            <person name="Zwiers L.-H."/>
            <person name="Turgeon B."/>
            <person name="Goodwin S."/>
            <person name="Spatafora J."/>
            <person name="Crous P."/>
            <person name="Grigoriev I."/>
        </authorList>
    </citation>
    <scope>NUCLEOTIDE SEQUENCE</scope>
    <source>
        <strain evidence="5">CBS 101060</strain>
    </source>
</reference>
<evidence type="ECO:0000313" key="5">
    <source>
        <dbReference type="EMBL" id="KAF2842561.1"/>
    </source>
</evidence>
<name>A0A9P4VR46_9PEZI</name>
<dbReference type="GO" id="GO:0005576">
    <property type="term" value="C:extracellular region"/>
    <property type="evidence" value="ECO:0007669"/>
    <property type="project" value="UniProtKB-SubCell"/>
</dbReference>
<sequence>MFVRAIILLVATLSAVAIAASLRQVTNFGENPTNVSMYIYVPDKLAMKPPILLFPHWCHGSAQAAYSGSQYSNLANTYGFIVIYPDSPNQEDKCWDVSSKQTLTHNGGGDSLGIVSMVRYTLDKYNGDPNRVFVSGISSGAMMTNVLIGAYPDVFAAGSAFAGVPFGCYSGPSFNYWNADCAEGRITKSREDWAAMVKTAYPSYTGWRPKMQILHGTRDEIINYTNYKEAVKQWTAVLGLSELPTSTTQNTPLQGWTKYVYGEDRFQAYSAAGVPHNIPNQESIVMAWFDLRCTTGDCFSRPGGGNGTVFRRTFMA</sequence>
<comment type="similarity">
    <text evidence="4">Belongs to the carbohydrate esterase 1 (CE1) family.</text>
</comment>
<keyword evidence="4" id="KW-0119">Carbohydrate metabolism</keyword>
<organism evidence="5 6">
    <name type="scientific">Patellaria atrata CBS 101060</name>
    <dbReference type="NCBI Taxonomy" id="1346257"/>
    <lineage>
        <taxon>Eukaryota</taxon>
        <taxon>Fungi</taxon>
        <taxon>Dikarya</taxon>
        <taxon>Ascomycota</taxon>
        <taxon>Pezizomycotina</taxon>
        <taxon>Dothideomycetes</taxon>
        <taxon>Dothideomycetes incertae sedis</taxon>
        <taxon>Patellariales</taxon>
        <taxon>Patellariaceae</taxon>
        <taxon>Patellaria</taxon>
    </lineage>
</organism>
<comment type="function">
    <text evidence="4">Esterase involved in the hydrolysis of xylan, a major structural heterogeneous polysaccharide found in plant biomass representing the second most abundant polysaccharide in the biosphere, after cellulose.</text>
</comment>
<keyword evidence="1 4" id="KW-0719">Serine esterase</keyword>
<dbReference type="EC" id="3.1.1.-" evidence="4"/>
<dbReference type="InterPro" id="IPR029058">
    <property type="entry name" value="AB_hydrolase_fold"/>
</dbReference>
<feature type="signal peptide" evidence="4">
    <location>
        <begin position="1"/>
        <end position="19"/>
    </location>
</feature>